<dbReference type="GO" id="GO:0089718">
    <property type="term" value="P:amino acid import across plasma membrane"/>
    <property type="evidence" value="ECO:0007669"/>
    <property type="project" value="TreeGrafter"/>
</dbReference>
<sequence>MAKEGRGNWNNWFEFIFSCIGLTVGLGNIWRFPYICYKNGGGAFLIPYFIFLFVIGLPEVFLQFTYAQYSNLGPGKIWECCPLFRGIGYGMITLTWLIGIYYGVIIAWTLYYFGMSFSSTLPWATCDNDWNTKSCYIRGDNSTLNGTVAVVVTNVSEVAKTARTPPEEFWERHVLELTDSIDDLGSIRWQLVLCLLATSIIVFLCLARGIKSSGKVMYVAATIPYLFLLTLLIRGLFLPGAIDGLKYYLIPRWERLLDYNVWVDAAVQTFFSASIGMGALIGLASFNKFGNNHYRDAMIVPALDAVTSMFAGCTIFVTLGYMAHEAGVDIEEVVDKGPGIAFMVYPEALSTLPLPQLWSVLFFIMLFTVGLDSQIVHIQLVAVGLMDRFKIFRDHETLTMAFLNALSFFIGLIFVTQGGMYVLQLVDWYVASISTMFLAFLEVVALAYFYGVNRLYKDIEMMLGYKPCPGWKIFWCVITPLMILVLWLISVSQHKAVSYGKNAYPDWSIGIGWVIALAPLIPIPISAIWTLMEGEGSIMDRLRESVKPTSKWQPAEECRDDWQCQRQTLTADIVMQPI</sequence>
<feature type="transmembrane region" description="Helical" evidence="11">
    <location>
        <begin position="44"/>
        <end position="66"/>
    </location>
</feature>
<feature type="transmembrane region" description="Helical" evidence="11">
    <location>
        <begin position="218"/>
        <end position="242"/>
    </location>
</feature>
<keyword evidence="8" id="KW-0915">Sodium</keyword>
<evidence type="ECO:0000256" key="6">
    <source>
        <dbReference type="ARBA" id="ARBA00023136"/>
    </source>
</evidence>
<accession>A0A210QTL3</accession>
<keyword evidence="6 11" id="KW-0472">Membrane</keyword>
<evidence type="ECO:0000256" key="4">
    <source>
        <dbReference type="ARBA" id="ARBA00022692"/>
    </source>
</evidence>
<evidence type="ECO:0000313" key="13">
    <source>
        <dbReference type="Proteomes" id="UP000242188"/>
    </source>
</evidence>
<dbReference type="NCBIfam" id="NF037979">
    <property type="entry name" value="Na_transp"/>
    <property type="match status" value="1"/>
</dbReference>
<keyword evidence="9" id="KW-1015">Disulfide bond</keyword>
<keyword evidence="5 11" id="KW-1133">Transmembrane helix</keyword>
<feature type="transmembrane region" description="Helical" evidence="11">
    <location>
        <begin position="12"/>
        <end position="32"/>
    </location>
</feature>
<dbReference type="PRINTS" id="PR00176">
    <property type="entry name" value="NANEUSMPORT"/>
</dbReference>
<name>A0A210QTL3_MIZYE</name>
<organism evidence="12 13">
    <name type="scientific">Mizuhopecten yessoensis</name>
    <name type="common">Japanese scallop</name>
    <name type="synonym">Patinopecten yessoensis</name>
    <dbReference type="NCBI Taxonomy" id="6573"/>
    <lineage>
        <taxon>Eukaryota</taxon>
        <taxon>Metazoa</taxon>
        <taxon>Spiralia</taxon>
        <taxon>Lophotrochozoa</taxon>
        <taxon>Mollusca</taxon>
        <taxon>Bivalvia</taxon>
        <taxon>Autobranchia</taxon>
        <taxon>Pteriomorphia</taxon>
        <taxon>Pectinida</taxon>
        <taxon>Pectinoidea</taxon>
        <taxon>Pectinidae</taxon>
        <taxon>Mizuhopecten</taxon>
    </lineage>
</organism>
<dbReference type="GO" id="GO:0005886">
    <property type="term" value="C:plasma membrane"/>
    <property type="evidence" value="ECO:0007669"/>
    <property type="project" value="TreeGrafter"/>
</dbReference>
<evidence type="ECO:0000256" key="9">
    <source>
        <dbReference type="PIRSR" id="PIRSR600175-2"/>
    </source>
</evidence>
<comment type="caution">
    <text evidence="12">The sequence shown here is derived from an EMBL/GenBank/DDBJ whole genome shotgun (WGS) entry which is preliminary data.</text>
</comment>
<comment type="similarity">
    <text evidence="2 10">Belongs to the sodium:neurotransmitter symporter (SNF) (TC 2.A.22) family.</text>
</comment>
<dbReference type="PANTHER" id="PTHR11616">
    <property type="entry name" value="SODIUM/CHLORIDE DEPENDENT TRANSPORTER"/>
    <property type="match status" value="1"/>
</dbReference>
<feature type="transmembrane region" description="Helical" evidence="11">
    <location>
        <begin position="187"/>
        <end position="206"/>
    </location>
</feature>
<evidence type="ECO:0000256" key="3">
    <source>
        <dbReference type="ARBA" id="ARBA00022448"/>
    </source>
</evidence>
<evidence type="ECO:0000256" key="8">
    <source>
        <dbReference type="PIRSR" id="PIRSR600175-1"/>
    </source>
</evidence>
<dbReference type="SUPFAM" id="SSF161070">
    <property type="entry name" value="SNF-like"/>
    <property type="match status" value="1"/>
</dbReference>
<keyword evidence="8" id="KW-0479">Metal-binding</keyword>
<feature type="binding site" evidence="8">
    <location>
        <position position="372"/>
    </location>
    <ligand>
        <name>Na(+)</name>
        <dbReference type="ChEBI" id="CHEBI:29101"/>
        <label>1</label>
    </ligand>
</feature>
<dbReference type="GO" id="GO:0015179">
    <property type="term" value="F:L-amino acid transmembrane transporter activity"/>
    <property type="evidence" value="ECO:0007669"/>
    <property type="project" value="TreeGrafter"/>
</dbReference>
<feature type="transmembrane region" description="Helical" evidence="11">
    <location>
        <begin position="397"/>
        <end position="416"/>
    </location>
</feature>
<dbReference type="Proteomes" id="UP000242188">
    <property type="component" value="Unassembled WGS sequence"/>
</dbReference>
<keyword evidence="10" id="KW-0769">Symport</keyword>
<evidence type="ECO:0000256" key="2">
    <source>
        <dbReference type="ARBA" id="ARBA00006459"/>
    </source>
</evidence>
<proteinExistence type="inferred from homology"/>
<evidence type="ECO:0000256" key="1">
    <source>
        <dbReference type="ARBA" id="ARBA00004141"/>
    </source>
</evidence>
<feature type="disulfide bond" evidence="9">
    <location>
        <begin position="126"/>
        <end position="135"/>
    </location>
</feature>
<keyword evidence="3 10" id="KW-0813">Transport</keyword>
<feature type="transmembrane region" description="Helical" evidence="11">
    <location>
        <begin position="428"/>
        <end position="450"/>
    </location>
</feature>
<dbReference type="InterPro" id="IPR037272">
    <property type="entry name" value="SNS_sf"/>
</dbReference>
<evidence type="ECO:0000256" key="7">
    <source>
        <dbReference type="ARBA" id="ARBA00023180"/>
    </source>
</evidence>
<comment type="subcellular location">
    <subcellularLocation>
        <location evidence="1">Membrane</location>
        <topology evidence="1">Multi-pass membrane protein</topology>
    </subcellularLocation>
</comment>
<evidence type="ECO:0000313" key="12">
    <source>
        <dbReference type="EMBL" id="OWF52059.1"/>
    </source>
</evidence>
<reference evidence="12 13" key="1">
    <citation type="journal article" date="2017" name="Nat. Ecol. Evol.">
        <title>Scallop genome provides insights into evolution of bilaterian karyotype and development.</title>
        <authorList>
            <person name="Wang S."/>
            <person name="Zhang J."/>
            <person name="Jiao W."/>
            <person name="Li J."/>
            <person name="Xun X."/>
            <person name="Sun Y."/>
            <person name="Guo X."/>
            <person name="Huan P."/>
            <person name="Dong B."/>
            <person name="Zhang L."/>
            <person name="Hu X."/>
            <person name="Sun X."/>
            <person name="Wang J."/>
            <person name="Zhao C."/>
            <person name="Wang Y."/>
            <person name="Wang D."/>
            <person name="Huang X."/>
            <person name="Wang R."/>
            <person name="Lv J."/>
            <person name="Li Y."/>
            <person name="Zhang Z."/>
            <person name="Liu B."/>
            <person name="Lu W."/>
            <person name="Hui Y."/>
            <person name="Liang J."/>
            <person name="Zhou Z."/>
            <person name="Hou R."/>
            <person name="Li X."/>
            <person name="Liu Y."/>
            <person name="Li H."/>
            <person name="Ning X."/>
            <person name="Lin Y."/>
            <person name="Zhao L."/>
            <person name="Xing Q."/>
            <person name="Dou J."/>
            <person name="Li Y."/>
            <person name="Mao J."/>
            <person name="Guo H."/>
            <person name="Dou H."/>
            <person name="Li T."/>
            <person name="Mu C."/>
            <person name="Jiang W."/>
            <person name="Fu Q."/>
            <person name="Fu X."/>
            <person name="Miao Y."/>
            <person name="Liu J."/>
            <person name="Yu Q."/>
            <person name="Li R."/>
            <person name="Liao H."/>
            <person name="Li X."/>
            <person name="Kong Y."/>
            <person name="Jiang Z."/>
            <person name="Chourrout D."/>
            <person name="Li R."/>
            <person name="Bao Z."/>
        </authorList>
    </citation>
    <scope>NUCLEOTIDE SEQUENCE [LARGE SCALE GENOMIC DNA]</scope>
    <source>
        <strain evidence="12 13">PY_sf001</strain>
    </source>
</reference>
<feature type="binding site" evidence="8">
    <location>
        <position position="373"/>
    </location>
    <ligand>
        <name>Na(+)</name>
        <dbReference type="ChEBI" id="CHEBI:29101"/>
        <label>1</label>
    </ligand>
</feature>
<keyword evidence="4 10" id="KW-0812">Transmembrane</keyword>
<dbReference type="OrthoDB" id="6581954at2759"/>
<keyword evidence="13" id="KW-1185">Reference proteome</keyword>
<dbReference type="PROSITE" id="PS50267">
    <property type="entry name" value="NA_NEUROTRAN_SYMP_3"/>
    <property type="match status" value="1"/>
</dbReference>
<feature type="binding site" evidence="8">
    <location>
        <position position="28"/>
    </location>
    <ligand>
        <name>Na(+)</name>
        <dbReference type="ChEBI" id="CHEBI:29101"/>
        <label>1</label>
    </ligand>
</feature>
<evidence type="ECO:0000256" key="5">
    <source>
        <dbReference type="ARBA" id="ARBA00022989"/>
    </source>
</evidence>
<feature type="binding site" evidence="8">
    <location>
        <position position="272"/>
    </location>
    <ligand>
        <name>Na(+)</name>
        <dbReference type="ChEBI" id="CHEBI:29101"/>
        <label>1</label>
    </ligand>
</feature>
<feature type="binding site" evidence="8">
    <location>
        <position position="21"/>
    </location>
    <ligand>
        <name>Na(+)</name>
        <dbReference type="ChEBI" id="CHEBI:29101"/>
        <label>1</label>
    </ligand>
</feature>
<keyword evidence="7" id="KW-0325">Glycoprotein</keyword>
<evidence type="ECO:0000256" key="10">
    <source>
        <dbReference type="RuleBase" id="RU003732"/>
    </source>
</evidence>
<dbReference type="PROSITE" id="PS00754">
    <property type="entry name" value="NA_NEUROTRAN_SYMP_2"/>
    <property type="match status" value="1"/>
</dbReference>
<protein>
    <recommendedName>
        <fullName evidence="10">Transporter</fullName>
    </recommendedName>
</protein>
<feature type="binding site" evidence="8">
    <location>
        <position position="24"/>
    </location>
    <ligand>
        <name>Na(+)</name>
        <dbReference type="ChEBI" id="CHEBI:29101"/>
        <label>1</label>
    </ligand>
</feature>
<evidence type="ECO:0000256" key="11">
    <source>
        <dbReference type="SAM" id="Phobius"/>
    </source>
</evidence>
<feature type="transmembrane region" description="Helical" evidence="11">
    <location>
        <begin position="357"/>
        <end position="385"/>
    </location>
</feature>
<feature type="transmembrane region" description="Helical" evidence="11">
    <location>
        <begin position="298"/>
        <end position="323"/>
    </location>
</feature>
<feature type="transmembrane region" description="Helical" evidence="11">
    <location>
        <begin position="87"/>
        <end position="113"/>
    </location>
</feature>
<gene>
    <name evidence="12" type="ORF">KP79_PYT21249</name>
</gene>
<dbReference type="Pfam" id="PF00209">
    <property type="entry name" value="SNF"/>
    <property type="match status" value="1"/>
</dbReference>
<dbReference type="PROSITE" id="PS00610">
    <property type="entry name" value="NA_NEUROTRAN_SYMP_1"/>
    <property type="match status" value="1"/>
</dbReference>
<dbReference type="AlphaFoldDB" id="A0A210QTL3"/>
<dbReference type="GO" id="GO:0005283">
    <property type="term" value="F:amino acid:sodium symporter activity"/>
    <property type="evidence" value="ECO:0007669"/>
    <property type="project" value="TreeGrafter"/>
</dbReference>
<feature type="transmembrane region" description="Helical" evidence="11">
    <location>
        <begin position="471"/>
        <end position="490"/>
    </location>
</feature>
<dbReference type="InterPro" id="IPR000175">
    <property type="entry name" value="Na/ntran_symport"/>
</dbReference>
<dbReference type="PANTHER" id="PTHR11616:SF321">
    <property type="entry name" value="SODIUM-DEPENDENT NUTRIENT AMINO ACID TRANSPORTER 1-RELATED"/>
    <property type="match status" value="1"/>
</dbReference>
<dbReference type="GO" id="GO:0046872">
    <property type="term" value="F:metal ion binding"/>
    <property type="evidence" value="ECO:0007669"/>
    <property type="project" value="UniProtKB-KW"/>
</dbReference>
<dbReference type="EMBL" id="NEDP02001979">
    <property type="protein sequence ID" value="OWF52059.1"/>
    <property type="molecule type" value="Genomic_DNA"/>
</dbReference>
<feature type="transmembrane region" description="Helical" evidence="11">
    <location>
        <begin position="262"/>
        <end position="286"/>
    </location>
</feature>
<feature type="transmembrane region" description="Helical" evidence="11">
    <location>
        <begin position="510"/>
        <end position="532"/>
    </location>
</feature>